<reference evidence="2" key="2">
    <citation type="submission" date="2013-04" db="UniProtKB">
        <authorList>
            <consortium name="EnsemblPlants"/>
        </authorList>
    </citation>
    <scope>IDENTIFICATION</scope>
</reference>
<dbReference type="HOGENOM" id="CLU_1328158_0_0_1"/>
<feature type="domain" description="DUF4218" evidence="1">
    <location>
        <begin position="2"/>
        <end position="41"/>
    </location>
</feature>
<evidence type="ECO:0000259" key="1">
    <source>
        <dbReference type="Pfam" id="PF13960"/>
    </source>
</evidence>
<dbReference type="Gramene" id="OB10G12260.1">
    <property type="protein sequence ID" value="OB10G12260.1"/>
    <property type="gene ID" value="OB10G12260"/>
</dbReference>
<dbReference type="InterPro" id="IPR025452">
    <property type="entry name" value="DUF4218"/>
</dbReference>
<dbReference type="EnsemblPlants" id="OB10G12260.1">
    <property type="protein sequence ID" value="OB10G12260.1"/>
    <property type="gene ID" value="OB10G12260"/>
</dbReference>
<dbReference type="PANTHER" id="PTHR48451">
    <property type="entry name" value="DUF4218 DOMAIN-CONTAINING PROTEIN"/>
    <property type="match status" value="1"/>
</dbReference>
<evidence type="ECO:0000313" key="2">
    <source>
        <dbReference type="EnsemblPlants" id="OB10G12260.1"/>
    </source>
</evidence>
<protein>
    <recommendedName>
        <fullName evidence="1">DUF4218 domain-containing protein</fullName>
    </recommendedName>
</protein>
<dbReference type="Pfam" id="PF13960">
    <property type="entry name" value="DUF4218"/>
    <property type="match status" value="1"/>
</dbReference>
<reference evidence="2" key="1">
    <citation type="journal article" date="2013" name="Nat. Commun.">
        <title>Whole-genome sequencing of Oryza brachyantha reveals mechanisms underlying Oryza genome evolution.</title>
        <authorList>
            <person name="Chen J."/>
            <person name="Huang Q."/>
            <person name="Gao D."/>
            <person name="Wang J."/>
            <person name="Lang Y."/>
            <person name="Liu T."/>
            <person name="Li B."/>
            <person name="Bai Z."/>
            <person name="Luis Goicoechea J."/>
            <person name="Liang C."/>
            <person name="Chen C."/>
            <person name="Zhang W."/>
            <person name="Sun S."/>
            <person name="Liao Y."/>
            <person name="Zhang X."/>
            <person name="Yang L."/>
            <person name="Song C."/>
            <person name="Wang M."/>
            <person name="Shi J."/>
            <person name="Liu G."/>
            <person name="Liu J."/>
            <person name="Zhou H."/>
            <person name="Zhou W."/>
            <person name="Yu Q."/>
            <person name="An N."/>
            <person name="Chen Y."/>
            <person name="Cai Q."/>
            <person name="Wang B."/>
            <person name="Liu B."/>
            <person name="Min J."/>
            <person name="Huang Y."/>
            <person name="Wu H."/>
            <person name="Li Z."/>
            <person name="Zhang Y."/>
            <person name="Yin Y."/>
            <person name="Song W."/>
            <person name="Jiang J."/>
            <person name="Jackson S.A."/>
            <person name="Wing R.A."/>
            <person name="Wang J."/>
            <person name="Chen M."/>
        </authorList>
    </citation>
    <scope>NUCLEOTIDE SEQUENCE [LARGE SCALE GENOMIC DNA]</scope>
    <source>
        <strain evidence="2">cv. IRGC 101232</strain>
    </source>
</reference>
<dbReference type="AlphaFoldDB" id="J3N128"/>
<name>J3N128_ORYBR</name>
<evidence type="ECO:0000313" key="3">
    <source>
        <dbReference type="Proteomes" id="UP000006038"/>
    </source>
</evidence>
<proteinExistence type="predicted"/>
<dbReference type="Proteomes" id="UP000006038">
    <property type="component" value="Chromosome 10"/>
</dbReference>
<keyword evidence="3" id="KW-1185">Reference proteome</keyword>
<dbReference type="PANTHER" id="PTHR48451:SF1">
    <property type="entry name" value="DUF4218 DOMAIN-CONTAINING PROTEIN"/>
    <property type="match status" value="1"/>
</dbReference>
<sequence>MSNRARPEGFIAESYVMKECSTFCSMYLHGIETRFNREERNFDGERPPLGRYSVFSTRSRVFGHKDSVILKQDQYDSLCRYVLNNCEELQQYLHEHEDVLVGNGTRNVLDRQRKEFANWFRERKVNHRHLFDQEIWSSINESLIDINISDDIAFQEEEGGDVVLDETFEAILLHRDDVRPEVVTNPKELATLKEHPLSRNEYEEEVE</sequence>
<organism evidence="2">
    <name type="scientific">Oryza brachyantha</name>
    <name type="common">malo sina</name>
    <dbReference type="NCBI Taxonomy" id="4533"/>
    <lineage>
        <taxon>Eukaryota</taxon>
        <taxon>Viridiplantae</taxon>
        <taxon>Streptophyta</taxon>
        <taxon>Embryophyta</taxon>
        <taxon>Tracheophyta</taxon>
        <taxon>Spermatophyta</taxon>
        <taxon>Magnoliopsida</taxon>
        <taxon>Liliopsida</taxon>
        <taxon>Poales</taxon>
        <taxon>Poaceae</taxon>
        <taxon>BOP clade</taxon>
        <taxon>Oryzoideae</taxon>
        <taxon>Oryzeae</taxon>
        <taxon>Oryzinae</taxon>
        <taxon>Oryza</taxon>
    </lineage>
</organism>
<accession>J3N128</accession>